<feature type="domain" description="Glycosyltransferase 2-like" evidence="1">
    <location>
        <begin position="4"/>
        <end position="124"/>
    </location>
</feature>
<accession>A0A4R6E7D9</accession>
<reference evidence="2 3" key="1">
    <citation type="submission" date="2019-03" db="EMBL/GenBank/DDBJ databases">
        <title>Genomic Encyclopedia of Type Strains, Phase IV (KMG-IV): sequencing the most valuable type-strain genomes for metagenomic binning, comparative biology and taxonomic classification.</title>
        <authorList>
            <person name="Goeker M."/>
        </authorList>
    </citation>
    <scope>NUCLEOTIDE SEQUENCE [LARGE SCALE GENOMIC DNA]</scope>
    <source>
        <strain evidence="2 3">DSM 12121</strain>
    </source>
</reference>
<protein>
    <submittedName>
        <fullName evidence="2">Succinoglycan biosynthesis protein ExoW</fullName>
    </submittedName>
</protein>
<dbReference type="InterPro" id="IPR050834">
    <property type="entry name" value="Glycosyltransf_2"/>
</dbReference>
<evidence type="ECO:0000313" key="3">
    <source>
        <dbReference type="Proteomes" id="UP000295129"/>
    </source>
</evidence>
<dbReference type="Gene3D" id="3.90.550.10">
    <property type="entry name" value="Spore Coat Polysaccharide Biosynthesis Protein SpsA, Chain A"/>
    <property type="match status" value="1"/>
</dbReference>
<dbReference type="RefSeq" id="WP_162851691.1">
    <property type="nucleotide sequence ID" value="NZ_SNVV01000004.1"/>
</dbReference>
<dbReference type="EMBL" id="SNVV01000004">
    <property type="protein sequence ID" value="TDN53841.1"/>
    <property type="molecule type" value="Genomic_DNA"/>
</dbReference>
<name>A0A4R6E7D9_9RHOO</name>
<dbReference type="PANTHER" id="PTHR43685">
    <property type="entry name" value="GLYCOSYLTRANSFERASE"/>
    <property type="match status" value="1"/>
</dbReference>
<dbReference type="Proteomes" id="UP000295129">
    <property type="component" value="Unassembled WGS sequence"/>
</dbReference>
<dbReference type="InterPro" id="IPR029044">
    <property type="entry name" value="Nucleotide-diphossugar_trans"/>
</dbReference>
<dbReference type="AlphaFoldDB" id="A0A4R6E7D9"/>
<dbReference type="SUPFAM" id="SSF53448">
    <property type="entry name" value="Nucleotide-diphospho-sugar transferases"/>
    <property type="match status" value="1"/>
</dbReference>
<gene>
    <name evidence="2" type="ORF">C7389_104195</name>
</gene>
<dbReference type="InterPro" id="IPR001173">
    <property type="entry name" value="Glyco_trans_2-like"/>
</dbReference>
<dbReference type="Pfam" id="PF00535">
    <property type="entry name" value="Glycos_transf_2"/>
    <property type="match status" value="1"/>
</dbReference>
<sequence length="315" mass="34960">MFAVIIPYYQRQPGILAAALRSVAAQDVALPVHVYVADDASPAPPEPEVAQVSWPANFQLRILKQPNGGPGAARNLALDALGEESYVAFLDSDDSWQPDHLSAALRAFELGYDAYTSDWQVDGGDKLAHARFYGDRLRLTPLQDPPWARALADELINYSVCGPIGQLSVLTVRRELIADIRFDSRLRTSGEDGLFVTMLAARRPRMLISSRVDTVRGRGVNIFSEGGWNSRAAFLRSLYYLKSRIAMKPLVQGFPVAAERLGERIAVGRRDVWQGLFACLRRREAVPGEFFELLKQDTGLLLSGPATLLRLLLRR</sequence>
<dbReference type="CDD" id="cd00761">
    <property type="entry name" value="Glyco_tranf_GTA_type"/>
    <property type="match status" value="1"/>
</dbReference>
<organism evidence="2 3">
    <name type="scientific">Azoarcus indigens</name>
    <dbReference type="NCBI Taxonomy" id="29545"/>
    <lineage>
        <taxon>Bacteria</taxon>
        <taxon>Pseudomonadati</taxon>
        <taxon>Pseudomonadota</taxon>
        <taxon>Betaproteobacteria</taxon>
        <taxon>Rhodocyclales</taxon>
        <taxon>Zoogloeaceae</taxon>
        <taxon>Azoarcus</taxon>
    </lineage>
</organism>
<proteinExistence type="predicted"/>
<keyword evidence="3" id="KW-1185">Reference proteome</keyword>
<comment type="caution">
    <text evidence="2">The sequence shown here is derived from an EMBL/GenBank/DDBJ whole genome shotgun (WGS) entry which is preliminary data.</text>
</comment>
<evidence type="ECO:0000259" key="1">
    <source>
        <dbReference type="Pfam" id="PF00535"/>
    </source>
</evidence>
<evidence type="ECO:0000313" key="2">
    <source>
        <dbReference type="EMBL" id="TDN53841.1"/>
    </source>
</evidence>
<dbReference type="PANTHER" id="PTHR43685:SF2">
    <property type="entry name" value="GLYCOSYLTRANSFERASE 2-LIKE DOMAIN-CONTAINING PROTEIN"/>
    <property type="match status" value="1"/>
</dbReference>